<evidence type="ECO:0000313" key="3">
    <source>
        <dbReference type="Proteomes" id="UP001176521"/>
    </source>
</evidence>
<feature type="region of interest" description="Disordered" evidence="1">
    <location>
        <begin position="82"/>
        <end position="130"/>
    </location>
</feature>
<organism evidence="2 3">
    <name type="scientific">Tilletia horrida</name>
    <dbReference type="NCBI Taxonomy" id="155126"/>
    <lineage>
        <taxon>Eukaryota</taxon>
        <taxon>Fungi</taxon>
        <taxon>Dikarya</taxon>
        <taxon>Basidiomycota</taxon>
        <taxon>Ustilaginomycotina</taxon>
        <taxon>Exobasidiomycetes</taxon>
        <taxon>Tilletiales</taxon>
        <taxon>Tilletiaceae</taxon>
        <taxon>Tilletia</taxon>
    </lineage>
</organism>
<dbReference type="EMBL" id="JAPDMQ010000171">
    <property type="protein sequence ID" value="KAK0531983.1"/>
    <property type="molecule type" value="Genomic_DNA"/>
</dbReference>
<accession>A0AAN6JKF6</accession>
<dbReference type="AlphaFoldDB" id="A0AAN6JKF6"/>
<comment type="caution">
    <text evidence="2">The sequence shown here is derived from an EMBL/GenBank/DDBJ whole genome shotgun (WGS) entry which is preliminary data.</text>
</comment>
<feature type="compositionally biased region" description="Basic and acidic residues" evidence="1">
    <location>
        <begin position="102"/>
        <end position="114"/>
    </location>
</feature>
<feature type="compositionally biased region" description="Low complexity" evidence="1">
    <location>
        <begin position="115"/>
        <end position="130"/>
    </location>
</feature>
<gene>
    <name evidence="2" type="ORF">OC842_003445</name>
</gene>
<reference evidence="2" key="1">
    <citation type="journal article" date="2023" name="PhytoFront">
        <title>Draft Genome Resources of Seven Strains of Tilletia horrida, Causal Agent of Kernel Smut of Rice.</title>
        <authorList>
            <person name="Khanal S."/>
            <person name="Antony Babu S."/>
            <person name="Zhou X.G."/>
        </authorList>
    </citation>
    <scope>NUCLEOTIDE SEQUENCE</scope>
    <source>
        <strain evidence="2">TX3</strain>
    </source>
</reference>
<evidence type="ECO:0000256" key="1">
    <source>
        <dbReference type="SAM" id="MobiDB-lite"/>
    </source>
</evidence>
<evidence type="ECO:0000313" key="2">
    <source>
        <dbReference type="EMBL" id="KAK0531983.1"/>
    </source>
</evidence>
<protein>
    <submittedName>
        <fullName evidence="2">Uncharacterized protein</fullName>
    </submittedName>
</protein>
<keyword evidence="3" id="KW-1185">Reference proteome</keyword>
<dbReference type="Proteomes" id="UP001176521">
    <property type="component" value="Unassembled WGS sequence"/>
</dbReference>
<name>A0AAN6JKF6_9BASI</name>
<sequence>MPSYVTHASPRTLYLVRSTPEPDYQDAHGELLRRLLLARSNNPDAAIHLESQKNINEAINKAKSADKGPTANAVLDALVAQHNKGATSSSQTGSEYTGSVSKLDKHAAPHRDGKPSSPAGPASSSGRKHH</sequence>
<proteinExistence type="predicted"/>
<feature type="compositionally biased region" description="Polar residues" evidence="1">
    <location>
        <begin position="84"/>
        <end position="100"/>
    </location>
</feature>